<dbReference type="GO" id="GO:0016874">
    <property type="term" value="F:ligase activity"/>
    <property type="evidence" value="ECO:0007669"/>
    <property type="project" value="InterPro"/>
</dbReference>
<proteinExistence type="predicted"/>
<dbReference type="EMBL" id="CP036422">
    <property type="protein sequence ID" value="QFU75591.1"/>
    <property type="molecule type" value="Genomic_DNA"/>
</dbReference>
<feature type="domain" description="CoA carboxyltransferase C-terminal" evidence="2">
    <location>
        <begin position="281"/>
        <end position="525"/>
    </location>
</feature>
<sequence>MAVIESLLDTQGEAYQNNLKVMSAAVDEFRGIERQVIETAQAKAPRYIKKGYIPPRERLSLLLDTGAPFLELSTLAGYMQDEDTDGSGAGGSYIAGIGYIGGVRCVVAVDDYLTKGGSIGPMGGDKRKRMLDIAMENKLPMVNLSQSGGGNLKLAGDIFGNSGSLFAKQCRLSAAGIPQITVVHGSATAGGAYQPTLSDYLILVRKQSTMYLAGPPLLKAATGEIATDEELGGAEMHSEVAGTNDYLAENDADGIRIARDITGKLGWNKHRPLRAPVTYKNPLYSAEEMRGIVPEDPKTPFDIREVIARVADGSDFLEFKGDVDKGTLCGHIEIEGYPCGVIANNSPITAKGAAKAGQFIQLCEQSGTPLLFLTNTTGFIVGTEAEQAGIIKHGAKFIQAVTNCTVPKITIIVGGSYGAGNYAMAGRGMDPRFLFAWPRSVVSVMGPAQAGNVLRQVAEAKVLRSGGELNDETVAFIDGLERETIADMEARSNALANTARIWDDGIIDPADTRSVVAFVLSVCREGDERSVNTNNFGIGRL</sequence>
<dbReference type="Proteomes" id="UP000326287">
    <property type="component" value="Chromosome"/>
</dbReference>
<evidence type="ECO:0000313" key="4">
    <source>
        <dbReference type="Proteomes" id="UP000326287"/>
    </source>
</evidence>
<dbReference type="Gene3D" id="3.90.226.10">
    <property type="entry name" value="2-enoyl-CoA Hydratase, Chain A, domain 1"/>
    <property type="match status" value="2"/>
</dbReference>
<dbReference type="InterPro" id="IPR029045">
    <property type="entry name" value="ClpP/crotonase-like_dom_sf"/>
</dbReference>
<dbReference type="InterPro" id="IPR045190">
    <property type="entry name" value="MCCB/AccD1-like"/>
</dbReference>
<evidence type="ECO:0000259" key="2">
    <source>
        <dbReference type="PROSITE" id="PS50989"/>
    </source>
</evidence>
<dbReference type="Pfam" id="PF01039">
    <property type="entry name" value="Carboxyl_trans"/>
    <property type="match status" value="1"/>
</dbReference>
<dbReference type="PROSITE" id="PS50980">
    <property type="entry name" value="COA_CT_NTER"/>
    <property type="match status" value="1"/>
</dbReference>
<dbReference type="InterPro" id="IPR034733">
    <property type="entry name" value="AcCoA_carboxyl_beta"/>
</dbReference>
<dbReference type="KEGG" id="halc:EY643_07980"/>
<dbReference type="OrthoDB" id="9803706at2"/>
<reference evidence="3 4" key="1">
    <citation type="submission" date="2019-02" db="EMBL/GenBank/DDBJ databases">
        <authorList>
            <person name="Li S.-H."/>
        </authorList>
    </citation>
    <scope>NUCLEOTIDE SEQUENCE [LARGE SCALE GENOMIC DNA]</scope>
    <source>
        <strain evidence="3 4">IMCC14385</strain>
    </source>
</reference>
<organism evidence="3 4">
    <name type="scientific">Halioglobus maricola</name>
    <dbReference type="NCBI Taxonomy" id="2601894"/>
    <lineage>
        <taxon>Bacteria</taxon>
        <taxon>Pseudomonadati</taxon>
        <taxon>Pseudomonadota</taxon>
        <taxon>Gammaproteobacteria</taxon>
        <taxon>Cellvibrionales</taxon>
        <taxon>Halieaceae</taxon>
        <taxon>Halioglobus</taxon>
    </lineage>
</organism>
<evidence type="ECO:0000259" key="1">
    <source>
        <dbReference type="PROSITE" id="PS50980"/>
    </source>
</evidence>
<accession>A0A5P9NIG3</accession>
<dbReference type="PANTHER" id="PTHR22855">
    <property type="entry name" value="ACETYL, PROPIONYL, PYRUVATE, AND GLUTACONYL CARBOXYLASE-RELATED"/>
    <property type="match status" value="1"/>
</dbReference>
<evidence type="ECO:0000313" key="3">
    <source>
        <dbReference type="EMBL" id="QFU75591.1"/>
    </source>
</evidence>
<dbReference type="InterPro" id="IPR011763">
    <property type="entry name" value="COA_CT_C"/>
</dbReference>
<dbReference type="RefSeq" id="WP_152661698.1">
    <property type="nucleotide sequence ID" value="NZ_CP036422.1"/>
</dbReference>
<feature type="domain" description="CoA carboxyltransferase N-terminal" evidence="1">
    <location>
        <begin position="20"/>
        <end position="277"/>
    </location>
</feature>
<gene>
    <name evidence="3" type="ORF">EY643_07980</name>
</gene>
<dbReference type="PROSITE" id="PS50989">
    <property type="entry name" value="COA_CT_CTER"/>
    <property type="match status" value="1"/>
</dbReference>
<dbReference type="InterPro" id="IPR011762">
    <property type="entry name" value="COA_CT_N"/>
</dbReference>
<dbReference type="PANTHER" id="PTHR22855:SF46">
    <property type="entry name" value="METHYLCROTONOYL-COA CARBOXYLASE"/>
    <property type="match status" value="1"/>
</dbReference>
<keyword evidence="4" id="KW-1185">Reference proteome</keyword>
<dbReference type="SUPFAM" id="SSF52096">
    <property type="entry name" value="ClpP/crotonase"/>
    <property type="match status" value="2"/>
</dbReference>
<name>A0A5P9NIG3_9GAMM</name>
<protein>
    <submittedName>
        <fullName evidence="3">Acyl-CoA carboxylase subunit beta</fullName>
    </submittedName>
</protein>
<dbReference type="FunFam" id="3.90.226.10:FF:000021">
    <property type="entry name" value="Acetyl-CoA carboxylase carboxyltransferase subunit"/>
    <property type="match status" value="1"/>
</dbReference>
<dbReference type="AlphaFoldDB" id="A0A5P9NIG3"/>